<dbReference type="Gene3D" id="1.10.10.10">
    <property type="entry name" value="Winged helix-like DNA-binding domain superfamily/Winged helix DNA-binding domain"/>
    <property type="match status" value="1"/>
</dbReference>
<organism evidence="5 6">
    <name type="scientific">Streptomyces syringium</name>
    <dbReference type="NCBI Taxonomy" id="76729"/>
    <lineage>
        <taxon>Bacteria</taxon>
        <taxon>Bacillati</taxon>
        <taxon>Actinomycetota</taxon>
        <taxon>Actinomycetes</taxon>
        <taxon>Kitasatosporales</taxon>
        <taxon>Streptomycetaceae</taxon>
        <taxon>Streptomyces</taxon>
    </lineage>
</organism>
<dbReference type="Pfam" id="PF00196">
    <property type="entry name" value="GerE"/>
    <property type="match status" value="1"/>
</dbReference>
<dbReference type="InterPro" id="IPR000792">
    <property type="entry name" value="Tscrpt_reg_LuxR_C"/>
</dbReference>
<evidence type="ECO:0000313" key="5">
    <source>
        <dbReference type="EMBL" id="MBP2405179.1"/>
    </source>
</evidence>
<dbReference type="CDD" id="cd06170">
    <property type="entry name" value="LuxR_C_like"/>
    <property type="match status" value="1"/>
</dbReference>
<dbReference type="Proteomes" id="UP001519291">
    <property type="component" value="Unassembled WGS sequence"/>
</dbReference>
<evidence type="ECO:0000259" key="4">
    <source>
        <dbReference type="PROSITE" id="PS50043"/>
    </source>
</evidence>
<accession>A0ABS4Y8R0</accession>
<evidence type="ECO:0000256" key="1">
    <source>
        <dbReference type="ARBA" id="ARBA00023015"/>
    </source>
</evidence>
<keyword evidence="1" id="KW-0805">Transcription regulation</keyword>
<dbReference type="InterPro" id="IPR036388">
    <property type="entry name" value="WH-like_DNA-bd_sf"/>
</dbReference>
<evidence type="ECO:0000313" key="6">
    <source>
        <dbReference type="Proteomes" id="UP001519291"/>
    </source>
</evidence>
<name>A0ABS4Y8R0_9ACTN</name>
<reference evidence="5 6" key="1">
    <citation type="submission" date="2021-03" db="EMBL/GenBank/DDBJ databases">
        <title>Sequencing the genomes of 1000 actinobacteria strains.</title>
        <authorList>
            <person name="Klenk H.-P."/>
        </authorList>
    </citation>
    <scope>NUCLEOTIDE SEQUENCE [LARGE SCALE GENOMIC DNA]</scope>
    <source>
        <strain evidence="5 6">DSM 41480</strain>
    </source>
</reference>
<evidence type="ECO:0000256" key="2">
    <source>
        <dbReference type="ARBA" id="ARBA00023125"/>
    </source>
</evidence>
<dbReference type="PANTHER" id="PTHR44688">
    <property type="entry name" value="DNA-BINDING TRANSCRIPTIONAL ACTIVATOR DEVR_DOSR"/>
    <property type="match status" value="1"/>
</dbReference>
<keyword evidence="6" id="KW-1185">Reference proteome</keyword>
<dbReference type="InterPro" id="IPR016032">
    <property type="entry name" value="Sig_transdc_resp-reg_C-effctor"/>
</dbReference>
<dbReference type="PROSITE" id="PS50043">
    <property type="entry name" value="HTH_LUXR_2"/>
    <property type="match status" value="1"/>
</dbReference>
<dbReference type="EMBL" id="JAGIOH010000001">
    <property type="protein sequence ID" value="MBP2405179.1"/>
    <property type="molecule type" value="Genomic_DNA"/>
</dbReference>
<keyword evidence="3" id="KW-0804">Transcription</keyword>
<feature type="domain" description="HTH luxR-type" evidence="4">
    <location>
        <begin position="5"/>
        <end position="70"/>
    </location>
</feature>
<dbReference type="GeneID" id="91571509"/>
<protein>
    <submittedName>
        <fullName evidence="5">DNA-binding CsgD family transcriptional regulator</fullName>
    </submittedName>
</protein>
<dbReference type="PANTHER" id="PTHR44688:SF16">
    <property type="entry name" value="DNA-BINDING TRANSCRIPTIONAL ACTIVATOR DEVR_DOSR"/>
    <property type="match status" value="1"/>
</dbReference>
<dbReference type="PRINTS" id="PR00038">
    <property type="entry name" value="HTHLUXR"/>
</dbReference>
<dbReference type="SMART" id="SM00421">
    <property type="entry name" value="HTH_LUXR"/>
    <property type="match status" value="1"/>
</dbReference>
<dbReference type="SUPFAM" id="SSF46894">
    <property type="entry name" value="C-terminal effector domain of the bipartite response regulators"/>
    <property type="match status" value="1"/>
</dbReference>
<dbReference type="RefSeq" id="WP_130879919.1">
    <property type="nucleotide sequence ID" value="NZ_JAGIOH010000001.1"/>
</dbReference>
<comment type="caution">
    <text evidence="5">The sequence shown here is derived from an EMBL/GenBank/DDBJ whole genome shotgun (WGS) entry which is preliminary data.</text>
</comment>
<sequence length="83" mass="9082">MNQAIPQALALLSEREREVLGHLADGHTYAAIARRMGVSAHTVDTYLRRIRGKTGINNRTQLAVLAVSFHQPRLAALPRAQAA</sequence>
<keyword evidence="2 5" id="KW-0238">DNA-binding</keyword>
<dbReference type="GO" id="GO:0003677">
    <property type="term" value="F:DNA binding"/>
    <property type="evidence" value="ECO:0007669"/>
    <property type="project" value="UniProtKB-KW"/>
</dbReference>
<proteinExistence type="predicted"/>
<evidence type="ECO:0000256" key="3">
    <source>
        <dbReference type="ARBA" id="ARBA00023163"/>
    </source>
</evidence>
<gene>
    <name evidence="5" type="ORF">JO379_004648</name>
</gene>
<dbReference type="PROSITE" id="PS00622">
    <property type="entry name" value="HTH_LUXR_1"/>
    <property type="match status" value="1"/>
</dbReference>